<accession>A0ABR8UHL3</accession>
<proteinExistence type="predicted"/>
<dbReference type="Proteomes" id="UP000647183">
    <property type="component" value="Unassembled WGS sequence"/>
</dbReference>
<gene>
    <name evidence="2" type="ORF">H9645_05540</name>
</gene>
<name>A0ABR8UHL3_9GAMM</name>
<evidence type="ECO:0000256" key="1">
    <source>
        <dbReference type="SAM" id="SignalP"/>
    </source>
</evidence>
<dbReference type="EMBL" id="JACSQJ010000002">
    <property type="protein sequence ID" value="MBD7987488.1"/>
    <property type="molecule type" value="Genomic_DNA"/>
</dbReference>
<comment type="caution">
    <text evidence="2">The sequence shown here is derived from an EMBL/GenBank/DDBJ whole genome shotgun (WGS) entry which is preliminary data.</text>
</comment>
<organism evidence="2 3">
    <name type="scientific">Luteimonas colneyensis</name>
    <dbReference type="NCBI Taxonomy" id="2762230"/>
    <lineage>
        <taxon>Bacteria</taxon>
        <taxon>Pseudomonadati</taxon>
        <taxon>Pseudomonadota</taxon>
        <taxon>Gammaproteobacteria</taxon>
        <taxon>Lysobacterales</taxon>
        <taxon>Lysobacteraceae</taxon>
        <taxon>Luteimonas</taxon>
    </lineage>
</organism>
<dbReference type="RefSeq" id="WP_191728724.1">
    <property type="nucleotide sequence ID" value="NZ_JACSQJ010000002.1"/>
</dbReference>
<feature type="signal peptide" evidence="1">
    <location>
        <begin position="1"/>
        <end position="26"/>
    </location>
</feature>
<feature type="chain" id="PRO_5047485123" evidence="1">
    <location>
        <begin position="27"/>
        <end position="237"/>
    </location>
</feature>
<evidence type="ECO:0000313" key="3">
    <source>
        <dbReference type="Proteomes" id="UP000647183"/>
    </source>
</evidence>
<protein>
    <submittedName>
        <fullName evidence="2">Uncharacterized protein</fullName>
    </submittedName>
</protein>
<evidence type="ECO:0000313" key="2">
    <source>
        <dbReference type="EMBL" id="MBD7987488.1"/>
    </source>
</evidence>
<reference evidence="2 3" key="1">
    <citation type="submission" date="2020-08" db="EMBL/GenBank/DDBJ databases">
        <title>A Genomic Blueprint of the Chicken Gut Microbiome.</title>
        <authorList>
            <person name="Gilroy R."/>
            <person name="Ravi A."/>
            <person name="Getino M."/>
            <person name="Pursley I."/>
            <person name="Horton D.L."/>
            <person name="Alikhan N.-F."/>
            <person name="Baker D."/>
            <person name="Gharbi K."/>
            <person name="Hall N."/>
            <person name="Watson M."/>
            <person name="Adriaenssens E.M."/>
            <person name="Foster-Nyarko E."/>
            <person name="Jarju S."/>
            <person name="Secka A."/>
            <person name="Antonio M."/>
            <person name="Oren A."/>
            <person name="Chaudhuri R."/>
            <person name="La Ragione R.M."/>
            <person name="Hildebrand F."/>
            <person name="Pallen M.J."/>
        </authorList>
    </citation>
    <scope>NUCLEOTIDE SEQUENCE [LARGE SCALE GENOMIC DNA]</scope>
    <source>
        <strain evidence="2 3">Sa2BVA3</strain>
    </source>
</reference>
<keyword evidence="3" id="KW-1185">Reference proteome</keyword>
<keyword evidence="1" id="KW-0732">Signal</keyword>
<sequence>MTRPPYAHALCVCISAIATLPPAASAQTAPERPSLQALERIIETRTPETKIEAPDHDRITARRIDIVDADGTIRMTLAGATPPPIIDGIQYKRAFNVAGLILYDDKGSERGGFGTADVEGGMAVLALDHPAMDAVGWRVSPDGAVSFVINQAPPLVREPALGDALVPGVRTPTRMQLSVAADGTPVVALSDRNDRQRLRLTVTEEGFGAIEFLNAEGEVMHAIAPEAEGSNQGNGET</sequence>